<dbReference type="EMBL" id="MFJG01000010">
    <property type="protein sequence ID" value="OGG07236.1"/>
    <property type="molecule type" value="Genomic_DNA"/>
</dbReference>
<evidence type="ECO:0000313" key="1">
    <source>
        <dbReference type="EMBL" id="OGG07236.1"/>
    </source>
</evidence>
<name>A0A1F5Z480_9BACT</name>
<gene>
    <name evidence="1" type="ORF">A2872_03325</name>
</gene>
<organism evidence="1 2">
    <name type="scientific">Candidatus Gottesmanbacteria bacterium RIFCSPHIGHO2_01_FULL_42_12</name>
    <dbReference type="NCBI Taxonomy" id="1798377"/>
    <lineage>
        <taxon>Bacteria</taxon>
        <taxon>Candidatus Gottesmaniibacteriota</taxon>
    </lineage>
</organism>
<protein>
    <submittedName>
        <fullName evidence="1">Uncharacterized protein</fullName>
    </submittedName>
</protein>
<dbReference type="STRING" id="1798377.A2872_03325"/>
<accession>A0A1F5Z480</accession>
<proteinExistence type="predicted"/>
<sequence>MKKLGTILANLNNLGDDDKYLSREFQKYGIYLAEQLGDMAHKALYIKMAKDYPREILANALTFVLDSRAKSPGALFMWKVKQLTLAKRVKSP</sequence>
<comment type="caution">
    <text evidence="1">The sequence shown here is derived from an EMBL/GenBank/DDBJ whole genome shotgun (WGS) entry which is preliminary data.</text>
</comment>
<dbReference type="Proteomes" id="UP000178681">
    <property type="component" value="Unassembled WGS sequence"/>
</dbReference>
<dbReference type="AlphaFoldDB" id="A0A1F5Z480"/>
<reference evidence="1 2" key="1">
    <citation type="journal article" date="2016" name="Nat. Commun.">
        <title>Thousands of microbial genomes shed light on interconnected biogeochemical processes in an aquifer system.</title>
        <authorList>
            <person name="Anantharaman K."/>
            <person name="Brown C.T."/>
            <person name="Hug L.A."/>
            <person name="Sharon I."/>
            <person name="Castelle C.J."/>
            <person name="Probst A.J."/>
            <person name="Thomas B.C."/>
            <person name="Singh A."/>
            <person name="Wilkins M.J."/>
            <person name="Karaoz U."/>
            <person name="Brodie E.L."/>
            <person name="Williams K.H."/>
            <person name="Hubbard S.S."/>
            <person name="Banfield J.F."/>
        </authorList>
    </citation>
    <scope>NUCLEOTIDE SEQUENCE [LARGE SCALE GENOMIC DNA]</scope>
</reference>
<evidence type="ECO:0000313" key="2">
    <source>
        <dbReference type="Proteomes" id="UP000178681"/>
    </source>
</evidence>